<dbReference type="VEuPathDB" id="TrichDB:TVAGG3_0499120"/>
<dbReference type="InParanoid" id="A2EMG3"/>
<dbReference type="Proteomes" id="UP000001542">
    <property type="component" value="Unassembled WGS sequence"/>
</dbReference>
<evidence type="ECO:0000313" key="3">
    <source>
        <dbReference type="EMBL" id="EAY06119.1"/>
    </source>
</evidence>
<dbReference type="SUPFAM" id="SSF48452">
    <property type="entry name" value="TPR-like"/>
    <property type="match status" value="1"/>
</dbReference>
<dbReference type="KEGG" id="tva:4763997"/>
<proteinExistence type="predicted"/>
<keyword evidence="1" id="KW-0175">Coiled coil</keyword>
<feature type="transmembrane region" description="Helical" evidence="2">
    <location>
        <begin position="196"/>
        <end position="219"/>
    </location>
</feature>
<keyword evidence="2" id="KW-0812">Transmembrane</keyword>
<keyword evidence="2" id="KW-1133">Transmembrane helix</keyword>
<gene>
    <name evidence="3" type="ORF">TVAG_067790</name>
</gene>
<keyword evidence="2" id="KW-0472">Membrane</keyword>
<dbReference type="AlphaFoldDB" id="A2EMG3"/>
<dbReference type="EMBL" id="DS113431">
    <property type="protein sequence ID" value="EAY06119.1"/>
    <property type="molecule type" value="Genomic_DNA"/>
</dbReference>
<evidence type="ECO:0000256" key="2">
    <source>
        <dbReference type="SAM" id="Phobius"/>
    </source>
</evidence>
<reference evidence="3" key="2">
    <citation type="journal article" date="2007" name="Science">
        <title>Draft genome sequence of the sexually transmitted pathogen Trichomonas vaginalis.</title>
        <authorList>
            <person name="Carlton J.M."/>
            <person name="Hirt R.P."/>
            <person name="Silva J.C."/>
            <person name="Delcher A.L."/>
            <person name="Schatz M."/>
            <person name="Zhao Q."/>
            <person name="Wortman J.R."/>
            <person name="Bidwell S.L."/>
            <person name="Alsmark U.C.M."/>
            <person name="Besteiro S."/>
            <person name="Sicheritz-Ponten T."/>
            <person name="Noel C.J."/>
            <person name="Dacks J.B."/>
            <person name="Foster P.G."/>
            <person name="Simillion C."/>
            <person name="Van de Peer Y."/>
            <person name="Miranda-Saavedra D."/>
            <person name="Barton G.J."/>
            <person name="Westrop G.D."/>
            <person name="Mueller S."/>
            <person name="Dessi D."/>
            <person name="Fiori P.L."/>
            <person name="Ren Q."/>
            <person name="Paulsen I."/>
            <person name="Zhang H."/>
            <person name="Bastida-Corcuera F.D."/>
            <person name="Simoes-Barbosa A."/>
            <person name="Brown M.T."/>
            <person name="Hayes R.D."/>
            <person name="Mukherjee M."/>
            <person name="Okumura C.Y."/>
            <person name="Schneider R."/>
            <person name="Smith A.J."/>
            <person name="Vanacova S."/>
            <person name="Villalvazo M."/>
            <person name="Haas B.J."/>
            <person name="Pertea M."/>
            <person name="Feldblyum T.V."/>
            <person name="Utterback T.R."/>
            <person name="Shu C.L."/>
            <person name="Osoegawa K."/>
            <person name="de Jong P.J."/>
            <person name="Hrdy I."/>
            <person name="Horvathova L."/>
            <person name="Zubacova Z."/>
            <person name="Dolezal P."/>
            <person name="Malik S.B."/>
            <person name="Logsdon J.M. Jr."/>
            <person name="Henze K."/>
            <person name="Gupta A."/>
            <person name="Wang C.C."/>
            <person name="Dunne R.L."/>
            <person name="Upcroft J.A."/>
            <person name="Upcroft P."/>
            <person name="White O."/>
            <person name="Salzberg S.L."/>
            <person name="Tang P."/>
            <person name="Chiu C.-H."/>
            <person name="Lee Y.-S."/>
            <person name="Embley T.M."/>
            <person name="Coombs G.H."/>
            <person name="Mottram J.C."/>
            <person name="Tachezy J."/>
            <person name="Fraser-Liggett C.M."/>
            <person name="Johnson P.J."/>
        </authorList>
    </citation>
    <scope>NUCLEOTIDE SEQUENCE [LARGE SCALE GENOMIC DNA]</scope>
    <source>
        <strain evidence="3">G3</strain>
    </source>
</reference>
<dbReference type="VEuPathDB" id="TrichDB:TVAG_067790"/>
<dbReference type="SMR" id="A2EMG3"/>
<dbReference type="InterPro" id="IPR011990">
    <property type="entry name" value="TPR-like_helical_dom_sf"/>
</dbReference>
<evidence type="ECO:0000256" key="1">
    <source>
        <dbReference type="SAM" id="Coils"/>
    </source>
</evidence>
<reference evidence="3" key="1">
    <citation type="submission" date="2006-10" db="EMBL/GenBank/DDBJ databases">
        <authorList>
            <person name="Amadeo P."/>
            <person name="Zhao Q."/>
            <person name="Wortman J."/>
            <person name="Fraser-Liggett C."/>
            <person name="Carlton J."/>
        </authorList>
    </citation>
    <scope>NUCLEOTIDE SEQUENCE</scope>
    <source>
        <strain evidence="3">G3</strain>
    </source>
</reference>
<keyword evidence="4" id="KW-1185">Reference proteome</keyword>
<organism evidence="3 4">
    <name type="scientific">Trichomonas vaginalis (strain ATCC PRA-98 / G3)</name>
    <dbReference type="NCBI Taxonomy" id="412133"/>
    <lineage>
        <taxon>Eukaryota</taxon>
        <taxon>Metamonada</taxon>
        <taxon>Parabasalia</taxon>
        <taxon>Trichomonadida</taxon>
        <taxon>Trichomonadidae</taxon>
        <taxon>Trichomonas</taxon>
    </lineage>
</organism>
<sequence length="302" mass="35853">MSEKFSKDDDDFVLTVQDFENLYNQGNALQQLAKPTEALRKYKKLCEAVEYQYNHGHMSKEDLHYVPIALSKMADIYHARPDLHKALLYMTTARQFIEFLHPEKKQEDSEEMDPNPPKDIPSLFKKMHSRFDSMDSLLLPDSNEIIRKFLDSKRIHDEEVAQGRIHEIENAVKRKYEYDQLTFSQRFELFYSNHPYFVLFGAIGVILFFTFFFIVMTVIRSLQVSVSKLSEQSKKVHHDLENNLDTYQSKEGYEEDEKQFREMLENYKLLPNGNTKELLEKLRKNVDHFKKKSDDQKSNKEL</sequence>
<feature type="coiled-coil region" evidence="1">
    <location>
        <begin position="272"/>
        <end position="299"/>
    </location>
</feature>
<accession>A2EMG3</accession>
<evidence type="ECO:0000313" key="4">
    <source>
        <dbReference type="Proteomes" id="UP000001542"/>
    </source>
</evidence>
<dbReference type="RefSeq" id="XP_001318342.1">
    <property type="nucleotide sequence ID" value="XM_001318307.1"/>
</dbReference>
<name>A2EMG3_TRIV3</name>
<protein>
    <submittedName>
        <fullName evidence="3">Uncharacterized protein</fullName>
    </submittedName>
</protein>